<dbReference type="InterPro" id="IPR029021">
    <property type="entry name" value="Prot-tyrosine_phosphatase-like"/>
</dbReference>
<dbReference type="PANTHER" id="PTHR31126:SF1">
    <property type="entry name" value="TYROSINE SPECIFIC PROTEIN PHOSPHATASES DOMAIN-CONTAINING PROTEIN"/>
    <property type="match status" value="1"/>
</dbReference>
<proteinExistence type="inferred from homology"/>
<dbReference type="InterPro" id="IPR026893">
    <property type="entry name" value="Tyr/Ser_Pase_IphP-type"/>
</dbReference>
<dbReference type="InterPro" id="IPR016130">
    <property type="entry name" value="Tyr_Pase_AS"/>
</dbReference>
<reference evidence="2" key="1">
    <citation type="journal article" date="2014" name="Int. J. Syst. Evol. Microbiol.">
        <title>Complete genome sequence of Corynebacterium casei LMG S-19264T (=DSM 44701T), isolated from a smear-ripened cheese.</title>
        <authorList>
            <consortium name="US DOE Joint Genome Institute (JGI-PGF)"/>
            <person name="Walter F."/>
            <person name="Albersmeier A."/>
            <person name="Kalinowski J."/>
            <person name="Ruckert C."/>
        </authorList>
    </citation>
    <scope>NUCLEOTIDE SEQUENCE</scope>
    <source>
        <strain evidence="2">JCM 4646</strain>
    </source>
</reference>
<evidence type="ECO:0000256" key="1">
    <source>
        <dbReference type="ARBA" id="ARBA00009580"/>
    </source>
</evidence>
<dbReference type="GO" id="GO:0004721">
    <property type="term" value="F:phosphoprotein phosphatase activity"/>
    <property type="evidence" value="ECO:0007669"/>
    <property type="project" value="InterPro"/>
</dbReference>
<accession>A0A919KP82</accession>
<dbReference type="Proteomes" id="UP000617734">
    <property type="component" value="Unassembled WGS sequence"/>
</dbReference>
<evidence type="ECO:0000313" key="3">
    <source>
        <dbReference type="Proteomes" id="UP000617734"/>
    </source>
</evidence>
<name>A0A919KP82_9ACTN</name>
<evidence type="ECO:0000313" key="2">
    <source>
        <dbReference type="EMBL" id="GHH66619.1"/>
    </source>
</evidence>
<sequence>MTGSPVQQLFNKLLPPRHPTATDHHPALPSVPVMTTTRTRLTTALALTGALTLGSPAVALAAAPGPQDAPAAASRTAARHAVPFTAASAVQQADGSFTLTWTAPGTRGVTVYAGTDQEDIRHRRPVARGAGSATVTVTGLAAADRWFFELVPDRGEPLVVADRSLHLASAPNFRDAGGYRTADGSWVRMGVVYRSGDLSRLTDADLAKLRRLGVREVFDLRTPAEQKAAPDRVPAGATVVGANVLGAADTGAFNVTSPQAAVQVMIDAERTMVSADSAKAAYRTVLDSLVERDDQGVLFHCTAGKDRTGWASAALLTALGVPRATVEADYLASNTYRAAENAAALAQLPPAYQAVYKPLLDVRAEYLNAGFDEVQQKFGSFDGYLRSGLGLDGRDLRDLRSQLLVG</sequence>
<dbReference type="EMBL" id="BNBO01000008">
    <property type="protein sequence ID" value="GHH66619.1"/>
    <property type="molecule type" value="Genomic_DNA"/>
</dbReference>
<dbReference type="Pfam" id="PF13350">
    <property type="entry name" value="Y_phosphatase3"/>
    <property type="match status" value="1"/>
</dbReference>
<comment type="similarity">
    <text evidence="1">Belongs to the protein-tyrosine phosphatase family.</text>
</comment>
<organism evidence="2 3">
    <name type="scientific">Kitasatospora indigofera</name>
    <dbReference type="NCBI Taxonomy" id="67307"/>
    <lineage>
        <taxon>Bacteria</taxon>
        <taxon>Bacillati</taxon>
        <taxon>Actinomycetota</taxon>
        <taxon>Actinomycetes</taxon>
        <taxon>Kitasatosporales</taxon>
        <taxon>Streptomycetaceae</taxon>
        <taxon>Kitasatospora</taxon>
    </lineage>
</organism>
<evidence type="ECO:0008006" key="4">
    <source>
        <dbReference type="Google" id="ProtNLM"/>
    </source>
</evidence>
<reference evidence="2" key="2">
    <citation type="submission" date="2020-09" db="EMBL/GenBank/DDBJ databases">
        <authorList>
            <person name="Sun Q."/>
            <person name="Ohkuma M."/>
        </authorList>
    </citation>
    <scope>NUCLEOTIDE SEQUENCE</scope>
    <source>
        <strain evidence="2">JCM 4646</strain>
    </source>
</reference>
<dbReference type="AlphaFoldDB" id="A0A919KP82"/>
<keyword evidence="3" id="KW-1185">Reference proteome</keyword>
<gene>
    <name evidence="2" type="ORF">GCM10018781_20670</name>
</gene>
<dbReference type="Gene3D" id="3.90.190.10">
    <property type="entry name" value="Protein tyrosine phosphatase superfamily"/>
    <property type="match status" value="1"/>
</dbReference>
<dbReference type="SUPFAM" id="SSF52799">
    <property type="entry name" value="(Phosphotyrosine protein) phosphatases II"/>
    <property type="match status" value="1"/>
</dbReference>
<protein>
    <recommendedName>
        <fullName evidence="4">Protein-tyrosine-phosphatase</fullName>
    </recommendedName>
</protein>
<dbReference type="PANTHER" id="PTHR31126">
    <property type="entry name" value="TYROSINE-PROTEIN PHOSPHATASE"/>
    <property type="match status" value="1"/>
</dbReference>
<comment type="caution">
    <text evidence="2">The sequence shown here is derived from an EMBL/GenBank/DDBJ whole genome shotgun (WGS) entry which is preliminary data.</text>
</comment>
<dbReference type="PROSITE" id="PS00383">
    <property type="entry name" value="TYR_PHOSPHATASE_1"/>
    <property type="match status" value="1"/>
</dbReference>